<name>A0ABR4FZ10_9EURO</name>
<proteinExistence type="predicted"/>
<evidence type="ECO:0000313" key="3">
    <source>
        <dbReference type="Proteomes" id="UP001610563"/>
    </source>
</evidence>
<dbReference type="EMBL" id="JBFTWV010000078">
    <property type="protein sequence ID" value="KAL2788510.1"/>
    <property type="molecule type" value="Genomic_DNA"/>
</dbReference>
<feature type="domain" description="Methyltransferase type 12" evidence="1">
    <location>
        <begin position="122"/>
        <end position="217"/>
    </location>
</feature>
<dbReference type="InterPro" id="IPR029063">
    <property type="entry name" value="SAM-dependent_MTases_sf"/>
</dbReference>
<accession>A0ABR4FZ10</accession>
<dbReference type="Proteomes" id="UP001610563">
    <property type="component" value="Unassembled WGS sequence"/>
</dbReference>
<evidence type="ECO:0000313" key="2">
    <source>
        <dbReference type="EMBL" id="KAL2788510.1"/>
    </source>
</evidence>
<dbReference type="SUPFAM" id="SSF53335">
    <property type="entry name" value="S-adenosyl-L-methionine-dependent methyltransferases"/>
    <property type="match status" value="1"/>
</dbReference>
<protein>
    <recommendedName>
        <fullName evidence="1">Methyltransferase type 12 domain-containing protein</fullName>
    </recommendedName>
</protein>
<evidence type="ECO:0000259" key="1">
    <source>
        <dbReference type="Pfam" id="PF08242"/>
    </source>
</evidence>
<dbReference type="Gene3D" id="3.40.50.150">
    <property type="entry name" value="Vaccinia Virus protein VP39"/>
    <property type="match status" value="1"/>
</dbReference>
<comment type="caution">
    <text evidence="2">The sequence shown here is derived from an EMBL/GenBank/DDBJ whole genome shotgun (WGS) entry which is preliminary data.</text>
</comment>
<reference evidence="2 3" key="1">
    <citation type="submission" date="2024-07" db="EMBL/GenBank/DDBJ databases">
        <title>Section-level genome sequencing and comparative genomics of Aspergillus sections Usti and Cavernicolus.</title>
        <authorList>
            <consortium name="Lawrence Berkeley National Laboratory"/>
            <person name="Nybo J.L."/>
            <person name="Vesth T.C."/>
            <person name="Theobald S."/>
            <person name="Frisvad J.C."/>
            <person name="Larsen T.O."/>
            <person name="Kjaerboelling I."/>
            <person name="Rothschild-Mancinelli K."/>
            <person name="Lyhne E.K."/>
            <person name="Kogle M.E."/>
            <person name="Barry K."/>
            <person name="Clum A."/>
            <person name="Na H."/>
            <person name="Ledsgaard L."/>
            <person name="Lin J."/>
            <person name="Lipzen A."/>
            <person name="Kuo A."/>
            <person name="Riley R."/>
            <person name="Mondo S."/>
            <person name="Labutti K."/>
            <person name="Haridas S."/>
            <person name="Pangalinan J."/>
            <person name="Salamov A.A."/>
            <person name="Simmons B.A."/>
            <person name="Magnuson J.K."/>
            <person name="Chen J."/>
            <person name="Drula E."/>
            <person name="Henrissat B."/>
            <person name="Wiebenga A."/>
            <person name="Lubbers R.J."/>
            <person name="Gomes A.C."/>
            <person name="Makela M.R."/>
            <person name="Stajich J."/>
            <person name="Grigoriev I.V."/>
            <person name="Mortensen U.H."/>
            <person name="De Vries R.P."/>
            <person name="Baker S.E."/>
            <person name="Andersen M.R."/>
        </authorList>
    </citation>
    <scope>NUCLEOTIDE SEQUENCE [LARGE SCALE GENOMIC DNA]</scope>
    <source>
        <strain evidence="2 3">CBS 209.92</strain>
    </source>
</reference>
<dbReference type="Pfam" id="PF08242">
    <property type="entry name" value="Methyltransf_12"/>
    <property type="match status" value="1"/>
</dbReference>
<dbReference type="InterPro" id="IPR013217">
    <property type="entry name" value="Methyltransf_12"/>
</dbReference>
<keyword evidence="3" id="KW-1185">Reference proteome</keyword>
<sequence>MTWHNCVDCFEFALTTSFDAAILAPLHMSLQDLMFLGYNRLYYETPDFKVLCAESRFYGLEPIRPAQLAGFGLREGKGYLLDSGHAGSQRLNYQYLIWKQCLGYSLHPRICDAVGDHPRIADITAGTGLWLLDTAHEFPNAILDGIDINLTRLPPAAWRPSNIHRLFDWNFYDEVPAELEERYDVIHLRLLLLTIANRDPGPVIRNVIKLLKPGGWIQWDDLSTAHTYVEKANSSLSTPALDKIREFVHSDGRHDWVFDLPLHLLKHGFEDCQLTFYHGRPDLISHDTEIHLMTITEFNGQMKKEEREDEARQIDELVESAYEEAKLGAGVTTPRVVCVARKRPVPYAVREALSFS</sequence>
<organism evidence="2 3">
    <name type="scientific">Aspergillus keveii</name>
    <dbReference type="NCBI Taxonomy" id="714993"/>
    <lineage>
        <taxon>Eukaryota</taxon>
        <taxon>Fungi</taxon>
        <taxon>Dikarya</taxon>
        <taxon>Ascomycota</taxon>
        <taxon>Pezizomycotina</taxon>
        <taxon>Eurotiomycetes</taxon>
        <taxon>Eurotiomycetidae</taxon>
        <taxon>Eurotiales</taxon>
        <taxon>Aspergillaceae</taxon>
        <taxon>Aspergillus</taxon>
        <taxon>Aspergillus subgen. Nidulantes</taxon>
    </lineage>
</organism>
<gene>
    <name evidence="2" type="ORF">BJX66DRAFT_340183</name>
</gene>
<dbReference type="CDD" id="cd02440">
    <property type="entry name" value="AdoMet_MTases"/>
    <property type="match status" value="1"/>
</dbReference>